<organism evidence="3 4">
    <name type="scientific">Aquipseudomonas campi</name>
    <dbReference type="NCBI Taxonomy" id="2731681"/>
    <lineage>
        <taxon>Bacteria</taxon>
        <taxon>Pseudomonadati</taxon>
        <taxon>Pseudomonadota</taxon>
        <taxon>Gammaproteobacteria</taxon>
        <taxon>Pseudomonadales</taxon>
        <taxon>Pseudomonadaceae</taxon>
        <taxon>Aquipseudomonas</taxon>
    </lineage>
</organism>
<name>A0A6M8FKC1_9GAMM</name>
<feature type="signal peptide" evidence="1">
    <location>
        <begin position="1"/>
        <end position="18"/>
    </location>
</feature>
<dbReference type="Pfam" id="PF00497">
    <property type="entry name" value="SBP_bac_3"/>
    <property type="match status" value="1"/>
</dbReference>
<evidence type="ECO:0000313" key="4">
    <source>
        <dbReference type="Proteomes" id="UP000501379"/>
    </source>
</evidence>
<accession>A0A6M8FKC1</accession>
<dbReference type="PANTHER" id="PTHR38834:SF3">
    <property type="entry name" value="SOLUTE-BINDING PROTEIN FAMILY 3_N-TERMINAL DOMAIN-CONTAINING PROTEIN"/>
    <property type="match status" value="1"/>
</dbReference>
<gene>
    <name evidence="3" type="ORF">HNE05_16075</name>
</gene>
<evidence type="ECO:0000259" key="2">
    <source>
        <dbReference type="Pfam" id="PF00497"/>
    </source>
</evidence>
<dbReference type="RefSeq" id="WP_173210061.1">
    <property type="nucleotide sequence ID" value="NZ_CP053697.2"/>
</dbReference>
<feature type="chain" id="PRO_5026799061" evidence="1">
    <location>
        <begin position="19"/>
        <end position="236"/>
    </location>
</feature>
<keyword evidence="1" id="KW-0732">Signal</keyword>
<dbReference type="Gene3D" id="3.40.190.10">
    <property type="entry name" value="Periplasmic binding protein-like II"/>
    <property type="match status" value="2"/>
</dbReference>
<dbReference type="SUPFAM" id="SSF53850">
    <property type="entry name" value="Periplasmic binding protein-like II"/>
    <property type="match status" value="1"/>
</dbReference>
<proteinExistence type="predicted"/>
<dbReference type="KEGG" id="pcam:HNE05_16075"/>
<protein>
    <submittedName>
        <fullName evidence="3">Transporter substrate-binding domain-containing protein</fullName>
    </submittedName>
</protein>
<dbReference type="Proteomes" id="UP000501379">
    <property type="component" value="Chromosome"/>
</dbReference>
<feature type="domain" description="Solute-binding protein family 3/N-terminal" evidence="2">
    <location>
        <begin position="29"/>
        <end position="231"/>
    </location>
</feature>
<evidence type="ECO:0000313" key="3">
    <source>
        <dbReference type="EMBL" id="QKE64802.1"/>
    </source>
</evidence>
<sequence length="236" mass="26277">MRGISLLLLSLLSLPSAAAEIELFAWERPPLVQQSLDGQGAGLVPELTRELFRRAGISYQLSFLPLQRALVKVQQESNGCVLLVERRQEREPYYAWVGPLLISRLGLYAKADDDLQLDSLEQARGLRILSHQGSGAGDYLQGVGLDVLYSNKESLNLSMLQRSRARLWATSAAVVHALGAKPAPREVLPFLTLMEDIACHPQLDPALLQRLQTSLQQMYHEGWVQALYQQHGVSLE</sequence>
<evidence type="ECO:0000256" key="1">
    <source>
        <dbReference type="SAM" id="SignalP"/>
    </source>
</evidence>
<dbReference type="EMBL" id="CP053697">
    <property type="protein sequence ID" value="QKE64802.1"/>
    <property type="molecule type" value="Genomic_DNA"/>
</dbReference>
<dbReference type="InterPro" id="IPR001638">
    <property type="entry name" value="Solute-binding_3/MltF_N"/>
</dbReference>
<dbReference type="AlphaFoldDB" id="A0A6M8FKC1"/>
<reference evidence="3" key="1">
    <citation type="submission" date="2020-07" db="EMBL/GenBank/DDBJ databases">
        <title>Nitrate ammonifying Pseudomonas campi sp. nov. isolated from German agricultural grassland.</title>
        <authorList>
            <person name="Timsy T."/>
            <person name="Ulrich A."/>
            <person name="Spanner T."/>
            <person name="Foesel B."/>
            <person name="Kolb S."/>
            <person name="Horn M.A."/>
            <person name="Behrendt U."/>
        </authorList>
    </citation>
    <scope>NUCLEOTIDE SEQUENCE</scope>
    <source>
        <strain evidence="3">S1-A32-2</strain>
    </source>
</reference>
<dbReference type="PANTHER" id="PTHR38834">
    <property type="entry name" value="PERIPLASMIC SUBSTRATE BINDING PROTEIN FAMILY 3"/>
    <property type="match status" value="1"/>
</dbReference>
<keyword evidence="4" id="KW-1185">Reference proteome</keyword>